<dbReference type="EMBL" id="KL198099">
    <property type="protein sequence ID" value="KDQ07857.1"/>
    <property type="molecule type" value="Genomic_DNA"/>
</dbReference>
<dbReference type="PROSITE" id="PS50011">
    <property type="entry name" value="PROTEIN_KINASE_DOM"/>
    <property type="match status" value="1"/>
</dbReference>
<evidence type="ECO:0000259" key="2">
    <source>
        <dbReference type="PROSITE" id="PS50011"/>
    </source>
</evidence>
<name>A0A067M7Q0_BOTB1</name>
<keyword evidence="4" id="KW-1185">Reference proteome</keyword>
<evidence type="ECO:0000256" key="1">
    <source>
        <dbReference type="SAM" id="MobiDB-lite"/>
    </source>
</evidence>
<dbReference type="Pfam" id="PF07714">
    <property type="entry name" value="PK_Tyr_Ser-Thr"/>
    <property type="match status" value="1"/>
</dbReference>
<dbReference type="InParanoid" id="A0A067M7Q0"/>
<dbReference type="PANTHER" id="PTHR44329:SF214">
    <property type="entry name" value="PROTEIN KINASE DOMAIN-CONTAINING PROTEIN"/>
    <property type="match status" value="1"/>
</dbReference>
<dbReference type="PROSITE" id="PS00109">
    <property type="entry name" value="PROTEIN_KINASE_TYR"/>
    <property type="match status" value="1"/>
</dbReference>
<evidence type="ECO:0000313" key="3">
    <source>
        <dbReference type="EMBL" id="KDQ07857.1"/>
    </source>
</evidence>
<evidence type="ECO:0000313" key="4">
    <source>
        <dbReference type="Proteomes" id="UP000027195"/>
    </source>
</evidence>
<dbReference type="HOGENOM" id="CLU_000288_7_18_1"/>
<sequence length="338" mass="38589">MLMRELRKKMLAHTSPTRDVLIKQLSQLYDVFRYYPADIALDECEVVLSKDHAPRFNSGFANFREGTFLGCHRVSMRSCHHYHEEQARLLAQGMKVWSQLHHPNVLPFLGSYKSHEMIYLVSPWMENGNALEFVQRHPDADCLRLLLQVASGLEYLHGFEPAVIHGDLRGSNILISELGDAHIGNFGLSEFKIEESSPTYSTPWLVAGHLRWQAPEIINAKPNEARRNMKTDVFAFGRVMLELLTQAVPFSSTPLDFKVMLEVMKGSFPSRPRDAEVVTRGLDDEAWKLMTECWNVDASRRPCASDLVARLRIATGTRGEREASSRPKKRLRISERVT</sequence>
<organism evidence="3 4">
    <name type="scientific">Botryobasidium botryosum (strain FD-172 SS1)</name>
    <dbReference type="NCBI Taxonomy" id="930990"/>
    <lineage>
        <taxon>Eukaryota</taxon>
        <taxon>Fungi</taxon>
        <taxon>Dikarya</taxon>
        <taxon>Basidiomycota</taxon>
        <taxon>Agaricomycotina</taxon>
        <taxon>Agaricomycetes</taxon>
        <taxon>Cantharellales</taxon>
        <taxon>Botryobasidiaceae</taxon>
        <taxon>Botryobasidium</taxon>
    </lineage>
</organism>
<dbReference type="GO" id="GO:0005524">
    <property type="term" value="F:ATP binding"/>
    <property type="evidence" value="ECO:0007669"/>
    <property type="project" value="InterPro"/>
</dbReference>
<dbReference type="SUPFAM" id="SSF56112">
    <property type="entry name" value="Protein kinase-like (PK-like)"/>
    <property type="match status" value="1"/>
</dbReference>
<dbReference type="Proteomes" id="UP000027195">
    <property type="component" value="Unassembled WGS sequence"/>
</dbReference>
<dbReference type="InterPro" id="IPR008266">
    <property type="entry name" value="Tyr_kinase_AS"/>
</dbReference>
<proteinExistence type="predicted"/>
<dbReference type="STRING" id="930990.A0A067M7Q0"/>
<reference evidence="4" key="1">
    <citation type="journal article" date="2014" name="Proc. Natl. Acad. Sci. U.S.A.">
        <title>Extensive sampling of basidiomycete genomes demonstrates inadequacy of the white-rot/brown-rot paradigm for wood decay fungi.</title>
        <authorList>
            <person name="Riley R."/>
            <person name="Salamov A.A."/>
            <person name="Brown D.W."/>
            <person name="Nagy L.G."/>
            <person name="Floudas D."/>
            <person name="Held B.W."/>
            <person name="Levasseur A."/>
            <person name="Lombard V."/>
            <person name="Morin E."/>
            <person name="Otillar R."/>
            <person name="Lindquist E.A."/>
            <person name="Sun H."/>
            <person name="LaButti K.M."/>
            <person name="Schmutz J."/>
            <person name="Jabbour D."/>
            <person name="Luo H."/>
            <person name="Baker S.E."/>
            <person name="Pisabarro A.G."/>
            <person name="Walton J.D."/>
            <person name="Blanchette R.A."/>
            <person name="Henrissat B."/>
            <person name="Martin F."/>
            <person name="Cullen D."/>
            <person name="Hibbett D.S."/>
            <person name="Grigoriev I.V."/>
        </authorList>
    </citation>
    <scope>NUCLEOTIDE SEQUENCE [LARGE SCALE GENOMIC DNA]</scope>
    <source>
        <strain evidence="4">FD-172 SS1</strain>
    </source>
</reference>
<dbReference type="InterPro" id="IPR000719">
    <property type="entry name" value="Prot_kinase_dom"/>
</dbReference>
<protein>
    <recommendedName>
        <fullName evidence="2">Protein kinase domain-containing protein</fullName>
    </recommendedName>
</protein>
<dbReference type="InterPro" id="IPR011009">
    <property type="entry name" value="Kinase-like_dom_sf"/>
</dbReference>
<dbReference type="Gene3D" id="1.10.510.10">
    <property type="entry name" value="Transferase(Phosphotransferase) domain 1"/>
    <property type="match status" value="1"/>
</dbReference>
<feature type="region of interest" description="Disordered" evidence="1">
    <location>
        <begin position="318"/>
        <end position="338"/>
    </location>
</feature>
<dbReference type="GO" id="GO:0004674">
    <property type="term" value="F:protein serine/threonine kinase activity"/>
    <property type="evidence" value="ECO:0007669"/>
    <property type="project" value="TreeGrafter"/>
</dbReference>
<dbReference type="InterPro" id="IPR051681">
    <property type="entry name" value="Ser/Thr_Kinases-Pseudokinases"/>
</dbReference>
<dbReference type="PANTHER" id="PTHR44329">
    <property type="entry name" value="SERINE/THREONINE-PROTEIN KINASE TNNI3K-RELATED"/>
    <property type="match status" value="1"/>
</dbReference>
<dbReference type="AlphaFoldDB" id="A0A067M7Q0"/>
<accession>A0A067M7Q0</accession>
<gene>
    <name evidence="3" type="ORF">BOTBODRAFT_590084</name>
</gene>
<feature type="domain" description="Protein kinase" evidence="2">
    <location>
        <begin position="1"/>
        <end position="313"/>
    </location>
</feature>
<dbReference type="OrthoDB" id="4062651at2759"/>
<dbReference type="InterPro" id="IPR001245">
    <property type="entry name" value="Ser-Thr/Tyr_kinase_cat_dom"/>
</dbReference>